<name>A0A395N793_9HYPO</name>
<sequence>MATKSQAAPPFYPLTEDNHAALVVVTAVIFLIYAIPGIIGKLIIRLNIKSMNDFDLGSLAAALIYFVQTACVVAACNNGLGEHRDAISENGFNHFSKLMYASRMLGILVHATTKDSLGLLIRQIDKQGGLNLANMILGGIITAWAISGIFATAFQCPMPQPWLADNKQQCPNQGPIFLYNGIMIILTDIALCILPIAIMWEVQTSVRRKIIVMALFGTRLIVPIITIPELTHARYMFGDSDDMTWNSVSMMIWDKLPLVFLSLRAAFPVSRESSTVF</sequence>
<protein>
    <recommendedName>
        <fullName evidence="2">Rhodopsin domain-containing protein</fullName>
    </recommendedName>
</protein>
<feature type="transmembrane region" description="Helical" evidence="1">
    <location>
        <begin position="132"/>
        <end position="154"/>
    </location>
</feature>
<reference evidence="3 4" key="1">
    <citation type="journal article" date="2018" name="PLoS Pathog.">
        <title>Evolution of structural diversity of trichothecenes, a family of toxins produced by plant pathogenic and entomopathogenic fungi.</title>
        <authorList>
            <person name="Proctor R.H."/>
            <person name="McCormick S.P."/>
            <person name="Kim H.S."/>
            <person name="Cardoza R.E."/>
            <person name="Stanley A.M."/>
            <person name="Lindo L."/>
            <person name="Kelly A."/>
            <person name="Brown D.W."/>
            <person name="Lee T."/>
            <person name="Vaughan M.M."/>
            <person name="Alexander N.J."/>
            <person name="Busman M."/>
            <person name="Gutierrez S."/>
        </authorList>
    </citation>
    <scope>NUCLEOTIDE SEQUENCE [LARGE SCALE GENOMIC DNA]</scope>
    <source>
        <strain evidence="3 4">NRRL 13405</strain>
    </source>
</reference>
<dbReference type="PANTHER" id="PTHR38794:SF3">
    <property type="entry name" value="INTEGRAL MEMBRANE PROTEIN"/>
    <property type="match status" value="1"/>
</dbReference>
<accession>A0A395N793</accession>
<dbReference type="InterPro" id="IPR049326">
    <property type="entry name" value="Rhodopsin_dom_fungi"/>
</dbReference>
<evidence type="ECO:0000313" key="4">
    <source>
        <dbReference type="Proteomes" id="UP000265631"/>
    </source>
</evidence>
<keyword evidence="1" id="KW-0472">Membrane</keyword>
<feature type="transmembrane region" description="Helical" evidence="1">
    <location>
        <begin position="20"/>
        <end position="44"/>
    </location>
</feature>
<feature type="transmembrane region" description="Helical" evidence="1">
    <location>
        <begin position="56"/>
        <end position="80"/>
    </location>
</feature>
<proteinExistence type="predicted"/>
<evidence type="ECO:0000256" key="1">
    <source>
        <dbReference type="SAM" id="Phobius"/>
    </source>
</evidence>
<feature type="domain" description="Rhodopsin" evidence="2">
    <location>
        <begin position="43"/>
        <end position="255"/>
    </location>
</feature>
<keyword evidence="1" id="KW-1133">Transmembrane helix</keyword>
<feature type="transmembrane region" description="Helical" evidence="1">
    <location>
        <begin position="210"/>
        <end position="228"/>
    </location>
</feature>
<dbReference type="Proteomes" id="UP000265631">
    <property type="component" value="Unassembled WGS sequence"/>
</dbReference>
<dbReference type="STRING" id="2594813.A0A395N793"/>
<feature type="transmembrane region" description="Helical" evidence="1">
    <location>
        <begin position="176"/>
        <end position="198"/>
    </location>
</feature>
<comment type="caution">
    <text evidence="3">The sequence shown here is derived from an EMBL/GenBank/DDBJ whole genome shotgun (WGS) entry which is preliminary data.</text>
</comment>
<dbReference type="EMBL" id="PXXK01000003">
    <property type="protein sequence ID" value="RFN55663.1"/>
    <property type="molecule type" value="Genomic_DNA"/>
</dbReference>
<dbReference type="Pfam" id="PF20684">
    <property type="entry name" value="Fung_rhodopsin"/>
    <property type="match status" value="1"/>
</dbReference>
<organism evidence="3 4">
    <name type="scientific">Fusarium flagelliforme</name>
    <dbReference type="NCBI Taxonomy" id="2675880"/>
    <lineage>
        <taxon>Eukaryota</taxon>
        <taxon>Fungi</taxon>
        <taxon>Dikarya</taxon>
        <taxon>Ascomycota</taxon>
        <taxon>Pezizomycotina</taxon>
        <taxon>Sordariomycetes</taxon>
        <taxon>Hypocreomycetidae</taxon>
        <taxon>Hypocreales</taxon>
        <taxon>Nectriaceae</taxon>
        <taxon>Fusarium</taxon>
        <taxon>Fusarium incarnatum-equiseti species complex</taxon>
    </lineage>
</organism>
<keyword evidence="1" id="KW-0812">Transmembrane</keyword>
<evidence type="ECO:0000259" key="2">
    <source>
        <dbReference type="Pfam" id="PF20684"/>
    </source>
</evidence>
<dbReference type="PANTHER" id="PTHR38794">
    <property type="entry name" value="INTEGRAL MEMBRANE PROTEIN"/>
    <property type="match status" value="1"/>
</dbReference>
<gene>
    <name evidence="3" type="ORF">FIE12Z_60</name>
</gene>
<dbReference type="AlphaFoldDB" id="A0A395N793"/>
<evidence type="ECO:0000313" key="3">
    <source>
        <dbReference type="EMBL" id="RFN55663.1"/>
    </source>
</evidence>
<keyword evidence="4" id="KW-1185">Reference proteome</keyword>